<name>A0ABN8M0K8_9CNID</name>
<proteinExistence type="predicted"/>
<feature type="region of interest" description="Disordered" evidence="5">
    <location>
        <begin position="118"/>
        <end position="177"/>
    </location>
</feature>
<dbReference type="PROSITE" id="PS50016">
    <property type="entry name" value="ZF_PHD_2"/>
    <property type="match status" value="1"/>
</dbReference>
<evidence type="ECO:0000313" key="7">
    <source>
        <dbReference type="EMBL" id="CAH3020165.1"/>
    </source>
</evidence>
<feature type="compositionally biased region" description="Basic and acidic residues" evidence="5">
    <location>
        <begin position="118"/>
        <end position="138"/>
    </location>
</feature>
<reference evidence="7 8" key="1">
    <citation type="submission" date="2022-05" db="EMBL/GenBank/DDBJ databases">
        <authorList>
            <consortium name="Genoscope - CEA"/>
            <person name="William W."/>
        </authorList>
    </citation>
    <scope>NUCLEOTIDE SEQUENCE [LARGE SCALE GENOMIC DNA]</scope>
</reference>
<feature type="compositionally biased region" description="Basic and acidic residues" evidence="5">
    <location>
        <begin position="149"/>
        <end position="171"/>
    </location>
</feature>
<keyword evidence="3" id="KW-0862">Zinc</keyword>
<evidence type="ECO:0000256" key="2">
    <source>
        <dbReference type="ARBA" id="ARBA00022771"/>
    </source>
</evidence>
<dbReference type="SMART" id="SM00249">
    <property type="entry name" value="PHD"/>
    <property type="match status" value="1"/>
</dbReference>
<keyword evidence="2 4" id="KW-0863">Zinc-finger</keyword>
<evidence type="ECO:0000256" key="5">
    <source>
        <dbReference type="SAM" id="MobiDB-lite"/>
    </source>
</evidence>
<dbReference type="Pfam" id="PF00628">
    <property type="entry name" value="PHD"/>
    <property type="match status" value="1"/>
</dbReference>
<protein>
    <recommendedName>
        <fullName evidence="6">PHD-type domain-containing protein</fullName>
    </recommendedName>
</protein>
<dbReference type="Proteomes" id="UP001159427">
    <property type="component" value="Unassembled WGS sequence"/>
</dbReference>
<dbReference type="CDD" id="cd15489">
    <property type="entry name" value="PHD_SF"/>
    <property type="match status" value="1"/>
</dbReference>
<dbReference type="EMBL" id="CALNXI010000138">
    <property type="protein sequence ID" value="CAH3020165.1"/>
    <property type="molecule type" value="Genomic_DNA"/>
</dbReference>
<accession>A0ABN8M0K8</accession>
<dbReference type="InterPro" id="IPR001965">
    <property type="entry name" value="Znf_PHD"/>
</dbReference>
<dbReference type="Gene3D" id="3.30.40.10">
    <property type="entry name" value="Zinc/RING finger domain, C3HC4 (zinc finger)"/>
    <property type="match status" value="1"/>
</dbReference>
<dbReference type="SUPFAM" id="SSF57903">
    <property type="entry name" value="FYVE/PHD zinc finger"/>
    <property type="match status" value="1"/>
</dbReference>
<evidence type="ECO:0000256" key="3">
    <source>
        <dbReference type="ARBA" id="ARBA00022833"/>
    </source>
</evidence>
<organism evidence="7 8">
    <name type="scientific">Porites evermanni</name>
    <dbReference type="NCBI Taxonomy" id="104178"/>
    <lineage>
        <taxon>Eukaryota</taxon>
        <taxon>Metazoa</taxon>
        <taxon>Cnidaria</taxon>
        <taxon>Anthozoa</taxon>
        <taxon>Hexacorallia</taxon>
        <taxon>Scleractinia</taxon>
        <taxon>Fungiina</taxon>
        <taxon>Poritidae</taxon>
        <taxon>Porites</taxon>
    </lineage>
</organism>
<gene>
    <name evidence="7" type="ORF">PEVE_00005918</name>
</gene>
<dbReference type="InterPro" id="IPR011011">
    <property type="entry name" value="Znf_FYVE_PHD"/>
</dbReference>
<evidence type="ECO:0000313" key="8">
    <source>
        <dbReference type="Proteomes" id="UP001159427"/>
    </source>
</evidence>
<comment type="caution">
    <text evidence="7">The sequence shown here is derived from an EMBL/GenBank/DDBJ whole genome shotgun (WGS) entry which is preliminary data.</text>
</comment>
<dbReference type="InterPro" id="IPR013083">
    <property type="entry name" value="Znf_RING/FYVE/PHD"/>
</dbReference>
<sequence length="350" mass="40215">MDFYLTTNRLSPALPVLHDHDLEHCVEYVPVIEENITTLTQSQKFKKGLKISQVLALLVSEGGMSTFKIRHEVFQSLVRSWKLGREVIVQEVGRTETEADLEAEDLSETHHENYISVEEVKEDKPTGDTDERELKADDEPVNEVSSQNENKEQILKEDSVVTHGDDRKGIKSPDFSQIKMPPKILKRGRPKGAEVTVIRFPKKKKKTESQNKLLSFKKLSPIEKDRMILGSLSTSQAVGEAIAGHRLLNKEDILPVGKMSDTIRDDEMVDIHRVEKYFDRDAWLLVLKSSREKNCIDFVCSVCTKMINDEREDSIACDRCLLWSHFKCTSLKKRPKHRNWFCTSCRVKYA</sequence>
<evidence type="ECO:0000259" key="6">
    <source>
        <dbReference type="PROSITE" id="PS50016"/>
    </source>
</evidence>
<dbReference type="InterPro" id="IPR019787">
    <property type="entry name" value="Znf_PHD-finger"/>
</dbReference>
<evidence type="ECO:0000256" key="1">
    <source>
        <dbReference type="ARBA" id="ARBA00022723"/>
    </source>
</evidence>
<feature type="domain" description="PHD-type" evidence="6">
    <location>
        <begin position="297"/>
        <end position="348"/>
    </location>
</feature>
<keyword evidence="1" id="KW-0479">Metal-binding</keyword>
<evidence type="ECO:0000256" key="4">
    <source>
        <dbReference type="PROSITE-ProRule" id="PRU00146"/>
    </source>
</evidence>
<keyword evidence="8" id="KW-1185">Reference proteome</keyword>